<keyword evidence="4 6" id="KW-0472">Membrane</keyword>
<feature type="transmembrane region" description="Helical" evidence="6">
    <location>
        <begin position="261"/>
        <end position="279"/>
    </location>
</feature>
<proteinExistence type="predicted"/>
<keyword evidence="5" id="KW-0175">Coiled coil</keyword>
<feature type="coiled-coil region" evidence="5">
    <location>
        <begin position="131"/>
        <end position="165"/>
    </location>
</feature>
<accession>A0ABV7ZH39</accession>
<dbReference type="Pfam" id="PF00924">
    <property type="entry name" value="MS_channel_2nd"/>
    <property type="match status" value="1"/>
</dbReference>
<evidence type="ECO:0000256" key="5">
    <source>
        <dbReference type="SAM" id="Coils"/>
    </source>
</evidence>
<dbReference type="Proteomes" id="UP001595783">
    <property type="component" value="Unassembled WGS sequence"/>
</dbReference>
<comment type="caution">
    <text evidence="9">The sequence shown here is derived from an EMBL/GenBank/DDBJ whole genome shotgun (WGS) entry which is preliminary data.</text>
</comment>
<organism evidence="9 10">
    <name type="scientific">Helicobacter baculiformis</name>
    <dbReference type="NCBI Taxonomy" id="427351"/>
    <lineage>
        <taxon>Bacteria</taxon>
        <taxon>Pseudomonadati</taxon>
        <taxon>Campylobacterota</taxon>
        <taxon>Epsilonproteobacteria</taxon>
        <taxon>Campylobacterales</taxon>
        <taxon>Helicobacteraceae</taxon>
        <taxon>Helicobacter</taxon>
    </lineage>
</organism>
<gene>
    <name evidence="9" type="ORF">ACFOPX_02160</name>
</gene>
<evidence type="ECO:0000256" key="2">
    <source>
        <dbReference type="ARBA" id="ARBA00022692"/>
    </source>
</evidence>
<dbReference type="InterPro" id="IPR023408">
    <property type="entry name" value="MscS_beta-dom_sf"/>
</dbReference>
<protein>
    <submittedName>
        <fullName evidence="9">Mechanosensitive ion channel domain-containing protein</fullName>
    </submittedName>
</protein>
<dbReference type="InterPro" id="IPR006685">
    <property type="entry name" value="MscS_channel_2nd"/>
</dbReference>
<dbReference type="EMBL" id="JBHRZO010000009">
    <property type="protein sequence ID" value="MFC3847341.1"/>
    <property type="molecule type" value="Genomic_DNA"/>
</dbReference>
<evidence type="ECO:0000256" key="1">
    <source>
        <dbReference type="ARBA" id="ARBA00004370"/>
    </source>
</evidence>
<evidence type="ECO:0000256" key="7">
    <source>
        <dbReference type="SAM" id="SignalP"/>
    </source>
</evidence>
<feature type="domain" description="Mechanosensitive ion channel MscS" evidence="8">
    <location>
        <begin position="302"/>
        <end position="385"/>
    </location>
</feature>
<evidence type="ECO:0000259" key="8">
    <source>
        <dbReference type="Pfam" id="PF00924"/>
    </source>
</evidence>
<evidence type="ECO:0000256" key="4">
    <source>
        <dbReference type="ARBA" id="ARBA00023136"/>
    </source>
</evidence>
<comment type="subcellular location">
    <subcellularLocation>
        <location evidence="1">Membrane</location>
    </subcellularLocation>
</comment>
<dbReference type="PANTHER" id="PTHR30566">
    <property type="entry name" value="YNAI-RELATED MECHANOSENSITIVE ION CHANNEL"/>
    <property type="match status" value="1"/>
</dbReference>
<dbReference type="SUPFAM" id="SSF50182">
    <property type="entry name" value="Sm-like ribonucleoproteins"/>
    <property type="match status" value="1"/>
</dbReference>
<dbReference type="InterPro" id="IPR010920">
    <property type="entry name" value="LSM_dom_sf"/>
</dbReference>
<evidence type="ECO:0000256" key="6">
    <source>
        <dbReference type="SAM" id="Phobius"/>
    </source>
</evidence>
<keyword evidence="3 6" id="KW-1133">Transmembrane helix</keyword>
<reference evidence="10" key="1">
    <citation type="journal article" date="2019" name="Int. J. Syst. Evol. Microbiol.">
        <title>The Global Catalogue of Microorganisms (GCM) 10K type strain sequencing project: providing services to taxonomists for standard genome sequencing and annotation.</title>
        <authorList>
            <consortium name="The Broad Institute Genomics Platform"/>
            <consortium name="The Broad Institute Genome Sequencing Center for Infectious Disease"/>
            <person name="Wu L."/>
            <person name="Ma J."/>
        </authorList>
    </citation>
    <scope>NUCLEOTIDE SEQUENCE [LARGE SCALE GENOMIC DNA]</scope>
    <source>
        <strain evidence="10">CCUG 53816</strain>
    </source>
</reference>
<dbReference type="PANTHER" id="PTHR30566:SF5">
    <property type="entry name" value="MECHANOSENSITIVE ION CHANNEL PROTEIN 1, MITOCHONDRIAL-RELATED"/>
    <property type="match status" value="1"/>
</dbReference>
<feature type="signal peptide" evidence="7">
    <location>
        <begin position="1"/>
        <end position="18"/>
    </location>
</feature>
<feature type="transmembrane region" description="Helical" evidence="6">
    <location>
        <begin position="285"/>
        <end position="315"/>
    </location>
</feature>
<name>A0ABV7ZH39_9HELI</name>
<evidence type="ECO:0000313" key="10">
    <source>
        <dbReference type="Proteomes" id="UP001595783"/>
    </source>
</evidence>
<keyword evidence="7" id="KW-0732">Signal</keyword>
<evidence type="ECO:0000313" key="9">
    <source>
        <dbReference type="EMBL" id="MFC3847341.1"/>
    </source>
</evidence>
<feature type="chain" id="PRO_5046320250" evidence="7">
    <location>
        <begin position="19"/>
        <end position="500"/>
    </location>
</feature>
<sequence>MGLKILMALGMLCALLSAQPEPSALKAQLESLDKQLEPNTWVQKFKNFEYYGELSLKIQHIQQQLKTLKTKGEHSLDVSALEHSLQSLQHQQKLLESYKSHPFKDLVEKPLIVNIPTITNPFAIIGGLSFLKTLQTRHKSMQANLESLKHTLRLIQEKRTALEQLNSPSPDPKLTSQIYQEQVKIIEFQSAQNLLDASLASYAKDIQAVRADIQAQIKDQLFKLFWVILTALGSVLLAWSLKRLSHKYLVGDERAYTINKAINFINANVIVLIFLFAYLENVSYLITFLGFASAGFAIAMRDVFMSALGWLAILIKGSVHVGDRVKISKDGNTYVGDVLDISMLNITILEEVTLTTYTKNNGRAGRIIFIPNNYIFTGLFSNHTHLGLSAVWDSLDFLLPLGSNYQHAIDIALNIASTHAKPYSEMTRAQLAKLRAKYALRTLDSTPKIALMPEKEGMRLYVSYLVGAYDTLGLRSQIALEILKAFEQAEDILISPKPTS</sequence>
<keyword evidence="10" id="KW-1185">Reference proteome</keyword>
<keyword evidence="2 6" id="KW-0812">Transmembrane</keyword>
<evidence type="ECO:0000256" key="3">
    <source>
        <dbReference type="ARBA" id="ARBA00022989"/>
    </source>
</evidence>
<feature type="transmembrane region" description="Helical" evidence="6">
    <location>
        <begin position="224"/>
        <end position="241"/>
    </location>
</feature>
<dbReference type="Gene3D" id="2.30.30.60">
    <property type="match status" value="1"/>
</dbReference>
<dbReference type="RefSeq" id="WP_104751989.1">
    <property type="nucleotide sequence ID" value="NZ_FZMF01000013.1"/>
</dbReference>